<dbReference type="PROSITE" id="PS50862">
    <property type="entry name" value="AA_TRNA_LIGASE_II"/>
    <property type="match status" value="1"/>
</dbReference>
<gene>
    <name evidence="13 15" type="primary">pheS</name>
    <name evidence="15" type="ORF">GO014_08555</name>
</gene>
<evidence type="ECO:0000256" key="5">
    <source>
        <dbReference type="ARBA" id="ARBA00022598"/>
    </source>
</evidence>
<dbReference type="SUPFAM" id="SSF46589">
    <property type="entry name" value="tRNA-binding arm"/>
    <property type="match status" value="1"/>
</dbReference>
<keyword evidence="16" id="KW-1185">Reference proteome</keyword>
<evidence type="ECO:0000256" key="4">
    <source>
        <dbReference type="ARBA" id="ARBA00022490"/>
    </source>
</evidence>
<organism evidence="15 16">
    <name type="scientific">Devosia marina</name>
    <dbReference type="NCBI Taxonomy" id="2683198"/>
    <lineage>
        <taxon>Bacteria</taxon>
        <taxon>Pseudomonadati</taxon>
        <taxon>Pseudomonadota</taxon>
        <taxon>Alphaproteobacteria</taxon>
        <taxon>Hyphomicrobiales</taxon>
        <taxon>Devosiaceae</taxon>
        <taxon>Devosia</taxon>
    </lineage>
</organism>
<dbReference type="GO" id="GO:0000049">
    <property type="term" value="F:tRNA binding"/>
    <property type="evidence" value="ECO:0007669"/>
    <property type="project" value="InterPro"/>
</dbReference>
<dbReference type="InterPro" id="IPR045864">
    <property type="entry name" value="aa-tRNA-synth_II/BPL/LPL"/>
</dbReference>
<evidence type="ECO:0000256" key="10">
    <source>
        <dbReference type="ARBA" id="ARBA00022917"/>
    </source>
</evidence>
<dbReference type="InterPro" id="IPR002319">
    <property type="entry name" value="Phenylalanyl-tRNA_Synthase"/>
</dbReference>
<evidence type="ECO:0000256" key="9">
    <source>
        <dbReference type="ARBA" id="ARBA00022842"/>
    </source>
</evidence>
<evidence type="ECO:0000256" key="3">
    <source>
        <dbReference type="ARBA" id="ARBA00011209"/>
    </source>
</evidence>
<keyword evidence="11 13" id="KW-0030">Aminoacyl-tRNA synthetase</keyword>
<proteinExistence type="inferred from homology"/>
<feature type="domain" description="Aminoacyl-transfer RNA synthetases class-II family profile" evidence="14">
    <location>
        <begin position="124"/>
        <end position="364"/>
    </location>
</feature>
<name>A0A7X3FR44_9HYPH</name>
<evidence type="ECO:0000256" key="13">
    <source>
        <dbReference type="HAMAP-Rule" id="MF_00281"/>
    </source>
</evidence>
<dbReference type="HAMAP" id="MF_00281">
    <property type="entry name" value="Phe_tRNA_synth_alpha1"/>
    <property type="match status" value="1"/>
</dbReference>
<dbReference type="GO" id="GO:0005737">
    <property type="term" value="C:cytoplasm"/>
    <property type="evidence" value="ECO:0007669"/>
    <property type="project" value="UniProtKB-SubCell"/>
</dbReference>
<dbReference type="EMBL" id="WQRF01000002">
    <property type="protein sequence ID" value="MVS99070.1"/>
    <property type="molecule type" value="Genomic_DNA"/>
</dbReference>
<evidence type="ECO:0000256" key="8">
    <source>
        <dbReference type="ARBA" id="ARBA00022840"/>
    </source>
</evidence>
<keyword evidence="4 13" id="KW-0963">Cytoplasm</keyword>
<evidence type="ECO:0000256" key="7">
    <source>
        <dbReference type="ARBA" id="ARBA00022741"/>
    </source>
</evidence>
<dbReference type="EC" id="6.1.1.20" evidence="13"/>
<comment type="subcellular location">
    <subcellularLocation>
        <location evidence="1 13">Cytoplasm</location>
    </subcellularLocation>
</comment>
<dbReference type="SUPFAM" id="SSF55681">
    <property type="entry name" value="Class II aaRS and biotin synthetases"/>
    <property type="match status" value="1"/>
</dbReference>
<evidence type="ECO:0000256" key="2">
    <source>
        <dbReference type="ARBA" id="ARBA00010207"/>
    </source>
</evidence>
<accession>A0A7X3FR44</accession>
<dbReference type="PANTHER" id="PTHR11538">
    <property type="entry name" value="PHENYLALANYL-TRNA SYNTHETASE"/>
    <property type="match status" value="1"/>
</dbReference>
<sequence>MSLQTQIETLRSELSTAIAGANSEAALETVRVSALGKKGSVSALLATLGSMAPDERKTAGPAINGLKGEIAGLIETRSAELKAAALEARLAAETVDVTLPLKPAPTARGRIHPISQTIDEITAIFSDMGFSIAEGPDIETDYFNFTALNFPEGHPAREMHDTFFMKPGPDGVKKVLRTHTSPVQMRVMQKTNEKPAASYITPAMDPPIRVVMPGRTYRNDSDQTHTPMFHQVEGLVIDKSSHIGQLRWVLEEFLKAFFEVPSVTLRFRPSFFPFTEPSMEVDVQCDRSGSEVKIGEGNDWLEILGCGMVHPNVIRNAGLDPDVYQGFAWGIGIDRIAMLKYGMPDLRAFFDADQRWLAHYGFRPLDLPTLFGGLSS</sequence>
<dbReference type="InterPro" id="IPR004529">
    <property type="entry name" value="Phe-tRNA-synth_IIc_asu"/>
</dbReference>
<dbReference type="InterPro" id="IPR004188">
    <property type="entry name" value="Phe-tRNA_ligase_II_N"/>
</dbReference>
<dbReference type="PANTHER" id="PTHR11538:SF41">
    <property type="entry name" value="PHENYLALANINE--TRNA LIGASE, MITOCHONDRIAL"/>
    <property type="match status" value="1"/>
</dbReference>
<keyword evidence="8 13" id="KW-0067">ATP-binding</keyword>
<comment type="subunit">
    <text evidence="3 13">Tetramer of two alpha and two beta subunits.</text>
</comment>
<dbReference type="CDD" id="cd00496">
    <property type="entry name" value="PheRS_alpha_core"/>
    <property type="match status" value="1"/>
</dbReference>
<keyword evidence="7 13" id="KW-0547">Nucleotide-binding</keyword>
<dbReference type="InterPro" id="IPR006195">
    <property type="entry name" value="aa-tRNA-synth_II"/>
</dbReference>
<reference evidence="15 16" key="1">
    <citation type="submission" date="2019-12" db="EMBL/GenBank/DDBJ databases">
        <title>Devosia maris sp. nov., isolated from the deep seawater.</title>
        <authorList>
            <person name="Liu Y."/>
        </authorList>
    </citation>
    <scope>NUCLEOTIDE SEQUENCE [LARGE SCALE GENOMIC DNA]</scope>
    <source>
        <strain evidence="15 16">L53-10-65</strain>
    </source>
</reference>
<keyword evidence="9 13" id="KW-0460">Magnesium</keyword>
<evidence type="ECO:0000313" key="16">
    <source>
        <dbReference type="Proteomes" id="UP000438106"/>
    </source>
</evidence>
<comment type="caution">
    <text evidence="15">The sequence shown here is derived from an EMBL/GenBank/DDBJ whole genome shotgun (WGS) entry which is preliminary data.</text>
</comment>
<dbReference type="Gene3D" id="3.30.930.10">
    <property type="entry name" value="Bira Bifunctional Protein, Domain 2"/>
    <property type="match status" value="1"/>
</dbReference>
<dbReference type="GO" id="GO:0006432">
    <property type="term" value="P:phenylalanyl-tRNA aminoacylation"/>
    <property type="evidence" value="ECO:0007669"/>
    <property type="project" value="UniProtKB-UniRule"/>
</dbReference>
<dbReference type="GO" id="GO:0005524">
    <property type="term" value="F:ATP binding"/>
    <property type="evidence" value="ECO:0007669"/>
    <property type="project" value="UniProtKB-UniRule"/>
</dbReference>
<dbReference type="InterPro" id="IPR022911">
    <property type="entry name" value="Phe_tRNA_ligase_alpha1_bac"/>
</dbReference>
<comment type="catalytic activity">
    <reaction evidence="12 13">
        <text>tRNA(Phe) + L-phenylalanine + ATP = L-phenylalanyl-tRNA(Phe) + AMP + diphosphate + H(+)</text>
        <dbReference type="Rhea" id="RHEA:19413"/>
        <dbReference type="Rhea" id="RHEA-COMP:9668"/>
        <dbReference type="Rhea" id="RHEA-COMP:9699"/>
        <dbReference type="ChEBI" id="CHEBI:15378"/>
        <dbReference type="ChEBI" id="CHEBI:30616"/>
        <dbReference type="ChEBI" id="CHEBI:33019"/>
        <dbReference type="ChEBI" id="CHEBI:58095"/>
        <dbReference type="ChEBI" id="CHEBI:78442"/>
        <dbReference type="ChEBI" id="CHEBI:78531"/>
        <dbReference type="ChEBI" id="CHEBI:456215"/>
        <dbReference type="EC" id="6.1.1.20"/>
    </reaction>
</comment>
<evidence type="ECO:0000256" key="1">
    <source>
        <dbReference type="ARBA" id="ARBA00004496"/>
    </source>
</evidence>
<evidence type="ECO:0000256" key="6">
    <source>
        <dbReference type="ARBA" id="ARBA00022723"/>
    </source>
</evidence>
<evidence type="ECO:0000256" key="12">
    <source>
        <dbReference type="ARBA" id="ARBA00049255"/>
    </source>
</evidence>
<keyword evidence="5 13" id="KW-0436">Ligase</keyword>
<evidence type="ECO:0000313" key="15">
    <source>
        <dbReference type="EMBL" id="MVS99070.1"/>
    </source>
</evidence>
<comment type="similarity">
    <text evidence="2 13">Belongs to the class-II aminoacyl-tRNA synthetase family. Phe-tRNA synthetase alpha subunit type 1 subfamily.</text>
</comment>
<dbReference type="GO" id="GO:0000287">
    <property type="term" value="F:magnesium ion binding"/>
    <property type="evidence" value="ECO:0007669"/>
    <property type="project" value="UniProtKB-UniRule"/>
</dbReference>
<evidence type="ECO:0000259" key="14">
    <source>
        <dbReference type="PROSITE" id="PS50862"/>
    </source>
</evidence>
<dbReference type="Pfam" id="PF01409">
    <property type="entry name" value="tRNA-synt_2d"/>
    <property type="match status" value="1"/>
</dbReference>
<keyword evidence="6 13" id="KW-0479">Metal-binding</keyword>
<protein>
    <recommendedName>
        <fullName evidence="13">Phenylalanine--tRNA ligase alpha subunit</fullName>
        <ecNumber evidence="13">6.1.1.20</ecNumber>
    </recommendedName>
    <alternativeName>
        <fullName evidence="13">Phenylalanyl-tRNA synthetase alpha subunit</fullName>
        <shortName evidence="13">PheRS</shortName>
    </alternativeName>
</protein>
<comment type="cofactor">
    <cofactor evidence="13">
        <name>Mg(2+)</name>
        <dbReference type="ChEBI" id="CHEBI:18420"/>
    </cofactor>
    <text evidence="13">Binds 2 magnesium ions per tetramer.</text>
</comment>
<dbReference type="InterPro" id="IPR010978">
    <property type="entry name" value="tRNA-bd_arm"/>
</dbReference>
<evidence type="ECO:0000256" key="11">
    <source>
        <dbReference type="ARBA" id="ARBA00023146"/>
    </source>
</evidence>
<keyword evidence="10 13" id="KW-0648">Protein biosynthesis</keyword>
<dbReference type="RefSeq" id="WP_157289982.1">
    <property type="nucleotide sequence ID" value="NZ_WQRF01000002.1"/>
</dbReference>
<dbReference type="Pfam" id="PF02912">
    <property type="entry name" value="Phe_tRNA-synt_N"/>
    <property type="match status" value="1"/>
</dbReference>
<dbReference type="GO" id="GO:0004826">
    <property type="term" value="F:phenylalanine-tRNA ligase activity"/>
    <property type="evidence" value="ECO:0007669"/>
    <property type="project" value="UniProtKB-UniRule"/>
</dbReference>
<dbReference type="Proteomes" id="UP000438106">
    <property type="component" value="Unassembled WGS sequence"/>
</dbReference>
<dbReference type="NCBIfam" id="TIGR00468">
    <property type="entry name" value="pheS"/>
    <property type="match status" value="1"/>
</dbReference>
<dbReference type="AlphaFoldDB" id="A0A7X3FR44"/>
<feature type="binding site" evidence="13">
    <location>
        <position position="276"/>
    </location>
    <ligand>
        <name>Mg(2+)</name>
        <dbReference type="ChEBI" id="CHEBI:18420"/>
        <note>shared with beta subunit</note>
    </ligand>
</feature>